<evidence type="ECO:0000313" key="7">
    <source>
        <dbReference type="EMBL" id="QMV44928.1"/>
    </source>
</evidence>
<dbReference type="InterPro" id="IPR020912">
    <property type="entry name" value="UPF0295"/>
</dbReference>
<evidence type="ECO:0000256" key="5">
    <source>
        <dbReference type="SAM" id="MobiDB-lite"/>
    </source>
</evidence>
<dbReference type="AlphaFoldDB" id="A0A7G5C6U4"/>
<feature type="compositionally biased region" description="Polar residues" evidence="5">
    <location>
        <begin position="117"/>
        <end position="129"/>
    </location>
</feature>
<protein>
    <submittedName>
        <fullName evidence="7">Uncharacterized protein</fullName>
    </submittedName>
</protein>
<gene>
    <name evidence="7" type="ORF">FPL14_07305</name>
</gene>
<keyword evidence="1" id="KW-1003">Cell membrane</keyword>
<keyword evidence="3 6" id="KW-1133">Transmembrane helix</keyword>
<dbReference type="NCBIfam" id="NF002796">
    <property type="entry name" value="PRK02935.1"/>
    <property type="match status" value="1"/>
</dbReference>
<reference evidence="7 8" key="1">
    <citation type="submission" date="2019-07" db="EMBL/GenBank/DDBJ databases">
        <authorList>
            <person name="Kim J.K."/>
            <person name="Cheong H.-M."/>
            <person name="Choi Y."/>
            <person name="Hwang K.J."/>
            <person name="Lee S."/>
            <person name="Choi C."/>
        </authorList>
    </citation>
    <scope>NUCLEOTIDE SEQUENCE [LARGE SCALE GENOMIC DNA]</scope>
    <source>
        <strain evidence="7 8">KS 22</strain>
    </source>
</reference>
<feature type="transmembrane region" description="Helical" evidence="6">
    <location>
        <begin position="12"/>
        <end position="36"/>
    </location>
</feature>
<organism evidence="7 8">
    <name type="scientific">Cohnella cholangitidis</name>
    <dbReference type="NCBI Taxonomy" id="2598458"/>
    <lineage>
        <taxon>Bacteria</taxon>
        <taxon>Bacillati</taxon>
        <taxon>Bacillota</taxon>
        <taxon>Bacilli</taxon>
        <taxon>Bacillales</taxon>
        <taxon>Paenibacillaceae</taxon>
        <taxon>Cohnella</taxon>
    </lineage>
</organism>
<keyword evidence="2 6" id="KW-0812">Transmembrane</keyword>
<accession>A0A7G5C6U4</accession>
<keyword evidence="4 6" id="KW-0472">Membrane</keyword>
<evidence type="ECO:0000256" key="4">
    <source>
        <dbReference type="ARBA" id="ARBA00023136"/>
    </source>
</evidence>
<keyword evidence="8" id="KW-1185">Reference proteome</keyword>
<feature type="transmembrane region" description="Helical" evidence="6">
    <location>
        <begin position="42"/>
        <end position="65"/>
    </location>
</feature>
<name>A0A7G5C6U4_9BACL</name>
<proteinExistence type="predicted"/>
<dbReference type="Proteomes" id="UP000515679">
    <property type="component" value="Chromosome"/>
</dbReference>
<evidence type="ECO:0000256" key="2">
    <source>
        <dbReference type="ARBA" id="ARBA00022692"/>
    </source>
</evidence>
<evidence type="ECO:0000256" key="6">
    <source>
        <dbReference type="SAM" id="Phobius"/>
    </source>
</evidence>
<evidence type="ECO:0000313" key="8">
    <source>
        <dbReference type="Proteomes" id="UP000515679"/>
    </source>
</evidence>
<evidence type="ECO:0000256" key="1">
    <source>
        <dbReference type="ARBA" id="ARBA00022475"/>
    </source>
</evidence>
<dbReference type="Pfam" id="PF11023">
    <property type="entry name" value="DUF2614"/>
    <property type="match status" value="1"/>
</dbReference>
<sequence length="129" mass="13953">MKWKASKISTMRTWGLLLVLLGMGVMVFGTSGILLFGEVGKIIAAIFMVLGMISCFISMGIYFWVGMLSTSAPVIDCPECSKRTKMLGTTDRCMYCHTILTLDPSKATEEAAAKVPSDNSGDTPLQTQS</sequence>
<dbReference type="EMBL" id="CP041969">
    <property type="protein sequence ID" value="QMV44928.1"/>
    <property type="molecule type" value="Genomic_DNA"/>
</dbReference>
<dbReference type="RefSeq" id="WP_182303897.1">
    <property type="nucleotide sequence ID" value="NZ_CP041969.1"/>
</dbReference>
<dbReference type="KEGG" id="cchl:FPL14_07305"/>
<evidence type="ECO:0000256" key="3">
    <source>
        <dbReference type="ARBA" id="ARBA00022989"/>
    </source>
</evidence>
<feature type="region of interest" description="Disordered" evidence="5">
    <location>
        <begin position="108"/>
        <end position="129"/>
    </location>
</feature>